<organism evidence="5 6">
    <name type="scientific">Eucalyptus globulus</name>
    <name type="common">Tasmanian blue gum</name>
    <dbReference type="NCBI Taxonomy" id="34317"/>
    <lineage>
        <taxon>Eukaryota</taxon>
        <taxon>Viridiplantae</taxon>
        <taxon>Streptophyta</taxon>
        <taxon>Embryophyta</taxon>
        <taxon>Tracheophyta</taxon>
        <taxon>Spermatophyta</taxon>
        <taxon>Magnoliopsida</taxon>
        <taxon>eudicotyledons</taxon>
        <taxon>Gunneridae</taxon>
        <taxon>Pentapetalae</taxon>
        <taxon>rosids</taxon>
        <taxon>malvids</taxon>
        <taxon>Myrtales</taxon>
        <taxon>Myrtaceae</taxon>
        <taxon>Myrtoideae</taxon>
        <taxon>Eucalypteae</taxon>
        <taxon>Eucalyptus</taxon>
    </lineage>
</organism>
<dbReference type="EMBL" id="JBJKBG010000001">
    <property type="protein sequence ID" value="KAL3753407.1"/>
    <property type="molecule type" value="Genomic_DNA"/>
</dbReference>
<reference evidence="5 6" key="1">
    <citation type="submission" date="2024-11" db="EMBL/GenBank/DDBJ databases">
        <title>Chromosome-level genome assembly of Eucalyptus globulus Labill. provides insights into its genome evolution.</title>
        <authorList>
            <person name="Li X."/>
        </authorList>
    </citation>
    <scope>NUCLEOTIDE SEQUENCE [LARGE SCALE GENOMIC DNA]</scope>
    <source>
        <strain evidence="5">CL2024</strain>
        <tissue evidence="5">Fresh tender leaves</tissue>
    </source>
</reference>
<comment type="caution">
    <text evidence="5">The sequence shown here is derived from an EMBL/GenBank/DDBJ whole genome shotgun (WGS) entry which is preliminary data.</text>
</comment>
<keyword evidence="2" id="KW-0812">Transmembrane</keyword>
<evidence type="ECO:0000256" key="2">
    <source>
        <dbReference type="SAM" id="Phobius"/>
    </source>
</evidence>
<feature type="region of interest" description="Disordered" evidence="1">
    <location>
        <begin position="221"/>
        <end position="283"/>
    </location>
</feature>
<keyword evidence="2" id="KW-1133">Transmembrane helix</keyword>
<dbReference type="Proteomes" id="UP001634007">
    <property type="component" value="Unassembled WGS sequence"/>
</dbReference>
<sequence>MAKGGFLAAILVCSIVADAFSFGELQNASWFGEICNSSPPQQTCSLFFWECEPSFSIASLLPDPVSGFQKSDSRTDNNSTYREVTTTSTNLTPKGQNGGVSMSSSSVEQNEKKKNDEKKEHKELHEPAGMSGDFYFLSFHFIPSHLNWRCCIKCWERDCVHHMGPLGSDTSVFLSLPLFDKLITSINGAYLLILTVVIFGVVWPCCVFRKQRRKSEFRYQARNGSGEGTDNETEEGWDQGWDNDWDEEDAVKSPGQPHVGNISANGLSSRPANRDGWQCDWDD</sequence>
<dbReference type="PANTHER" id="PTHR34200">
    <property type="entry name" value="DENTIN SIALOPHOSPHOPROTEIN-LIKE ISOFORM X1"/>
    <property type="match status" value="1"/>
</dbReference>
<gene>
    <name evidence="4" type="ORF">ACJRO7_000753</name>
    <name evidence="5" type="ORF">ACJRO7_000756</name>
</gene>
<feature type="compositionally biased region" description="Polar residues" evidence="1">
    <location>
        <begin position="262"/>
        <end position="271"/>
    </location>
</feature>
<dbReference type="AlphaFoldDB" id="A0ABD3LNP7"/>
<evidence type="ECO:0000313" key="6">
    <source>
        <dbReference type="Proteomes" id="UP001634007"/>
    </source>
</evidence>
<feature type="chain" id="PRO_5044724904" evidence="3">
    <location>
        <begin position="20"/>
        <end position="283"/>
    </location>
</feature>
<dbReference type="PANTHER" id="PTHR34200:SF2">
    <property type="entry name" value="TRANSMEMBRANE PROTEIN"/>
    <property type="match status" value="1"/>
</dbReference>
<evidence type="ECO:0000256" key="1">
    <source>
        <dbReference type="SAM" id="MobiDB-lite"/>
    </source>
</evidence>
<feature type="compositionally biased region" description="Basic and acidic residues" evidence="1">
    <location>
        <begin position="109"/>
        <end position="124"/>
    </location>
</feature>
<accession>A0ABD3LNP7</accession>
<feature type="compositionally biased region" description="Polar residues" evidence="1">
    <location>
        <begin position="76"/>
        <end position="107"/>
    </location>
</feature>
<name>A0ABD3LNP7_EUCGL</name>
<feature type="transmembrane region" description="Helical" evidence="2">
    <location>
        <begin position="188"/>
        <end position="208"/>
    </location>
</feature>
<dbReference type="EMBL" id="JBJKBG010000001">
    <property type="protein sequence ID" value="KAL3753410.1"/>
    <property type="molecule type" value="Genomic_DNA"/>
</dbReference>
<keyword evidence="2" id="KW-0472">Membrane</keyword>
<proteinExistence type="predicted"/>
<keyword evidence="3" id="KW-0732">Signal</keyword>
<evidence type="ECO:0000256" key="3">
    <source>
        <dbReference type="SAM" id="SignalP"/>
    </source>
</evidence>
<feature type="compositionally biased region" description="Acidic residues" evidence="1">
    <location>
        <begin position="229"/>
        <end position="249"/>
    </location>
</feature>
<feature type="signal peptide" evidence="3">
    <location>
        <begin position="1"/>
        <end position="19"/>
    </location>
</feature>
<evidence type="ECO:0000313" key="4">
    <source>
        <dbReference type="EMBL" id="KAL3753407.1"/>
    </source>
</evidence>
<protein>
    <submittedName>
        <fullName evidence="5">Uncharacterized protein</fullName>
    </submittedName>
</protein>
<feature type="region of interest" description="Disordered" evidence="1">
    <location>
        <begin position="68"/>
        <end position="124"/>
    </location>
</feature>
<keyword evidence="6" id="KW-1185">Reference proteome</keyword>
<evidence type="ECO:0000313" key="5">
    <source>
        <dbReference type="EMBL" id="KAL3753410.1"/>
    </source>
</evidence>